<accession>A0A1S1NAR7</accession>
<dbReference type="Proteomes" id="UP000180253">
    <property type="component" value="Unassembled WGS sequence"/>
</dbReference>
<dbReference type="InterPro" id="IPR016181">
    <property type="entry name" value="Acyl_CoA_acyltransferase"/>
</dbReference>
<protein>
    <recommendedName>
        <fullName evidence="1">N-acetyltransferase domain-containing protein</fullName>
    </recommendedName>
</protein>
<reference evidence="2 3" key="1">
    <citation type="submission" date="2016-10" db="EMBL/GenBank/DDBJ databases">
        <title>Pseudoalteromonas amylolytica sp. nov., isolated from the surface seawater.</title>
        <authorList>
            <person name="Wu Y.-H."/>
            <person name="Cheng H."/>
            <person name="Jin X.-B."/>
            <person name="Wang C.-S."/>
            <person name="Xu X.-W."/>
        </authorList>
    </citation>
    <scope>NUCLEOTIDE SEQUENCE [LARGE SCALE GENOMIC DNA]</scope>
    <source>
        <strain evidence="2 3">JCM 12483</strain>
    </source>
</reference>
<dbReference type="AlphaFoldDB" id="A0A1S1NAR7"/>
<dbReference type="InterPro" id="IPR000182">
    <property type="entry name" value="GNAT_dom"/>
</dbReference>
<sequence>MRLTTSRLILKSITHRDALALYGVLNDPLVAQYNDYGDSLSHQDIKDLIQWDLEQGYSGLGCRMTITNTQGQLLGTVGLYDFDADTHSVKIGFELASIYWQRGYMIEAIECVLENITKLLHLTADTSVLAHLDEQNVRSVNLLLKLGFTKQSCNLYGKLLTV</sequence>
<evidence type="ECO:0000313" key="2">
    <source>
        <dbReference type="EMBL" id="OHU96476.1"/>
    </source>
</evidence>
<dbReference type="STRING" id="327939.BIW53_03880"/>
<dbReference type="EMBL" id="MNAN01000026">
    <property type="protein sequence ID" value="OHU96476.1"/>
    <property type="molecule type" value="Genomic_DNA"/>
</dbReference>
<evidence type="ECO:0000259" key="1">
    <source>
        <dbReference type="PROSITE" id="PS51186"/>
    </source>
</evidence>
<evidence type="ECO:0000313" key="3">
    <source>
        <dbReference type="Proteomes" id="UP000180253"/>
    </source>
</evidence>
<dbReference type="PANTHER" id="PTHR43792:SF1">
    <property type="entry name" value="N-ACETYLTRANSFERASE DOMAIN-CONTAINING PROTEIN"/>
    <property type="match status" value="1"/>
</dbReference>
<organism evidence="2 3">
    <name type="scientific">Pseudoalteromonas byunsanensis</name>
    <dbReference type="NCBI Taxonomy" id="327939"/>
    <lineage>
        <taxon>Bacteria</taxon>
        <taxon>Pseudomonadati</taxon>
        <taxon>Pseudomonadota</taxon>
        <taxon>Gammaproteobacteria</taxon>
        <taxon>Alteromonadales</taxon>
        <taxon>Pseudoalteromonadaceae</taxon>
        <taxon>Pseudoalteromonas</taxon>
    </lineage>
</organism>
<name>A0A1S1NAR7_9GAMM</name>
<feature type="domain" description="N-acetyltransferase" evidence="1">
    <location>
        <begin position="8"/>
        <end position="162"/>
    </location>
</feature>
<dbReference type="Gene3D" id="3.40.630.30">
    <property type="match status" value="1"/>
</dbReference>
<gene>
    <name evidence="2" type="ORF">BIW53_03880</name>
</gene>
<dbReference type="InterPro" id="IPR051531">
    <property type="entry name" value="N-acetyltransferase"/>
</dbReference>
<dbReference type="PROSITE" id="PS51186">
    <property type="entry name" value="GNAT"/>
    <property type="match status" value="1"/>
</dbReference>
<dbReference type="SUPFAM" id="SSF55729">
    <property type="entry name" value="Acyl-CoA N-acyltransferases (Nat)"/>
    <property type="match status" value="1"/>
</dbReference>
<dbReference type="OrthoDB" id="9801669at2"/>
<dbReference type="Pfam" id="PF13302">
    <property type="entry name" value="Acetyltransf_3"/>
    <property type="match status" value="1"/>
</dbReference>
<comment type="caution">
    <text evidence="2">The sequence shown here is derived from an EMBL/GenBank/DDBJ whole genome shotgun (WGS) entry which is preliminary data.</text>
</comment>
<dbReference type="PANTHER" id="PTHR43792">
    <property type="entry name" value="GNAT FAMILY, PUTATIVE (AFU_ORTHOLOGUE AFUA_3G00765)-RELATED-RELATED"/>
    <property type="match status" value="1"/>
</dbReference>
<proteinExistence type="predicted"/>
<keyword evidence="3" id="KW-1185">Reference proteome</keyword>
<dbReference type="RefSeq" id="WP_070990505.1">
    <property type="nucleotide sequence ID" value="NZ_CBCSHD010000001.1"/>
</dbReference>
<dbReference type="GO" id="GO:0016747">
    <property type="term" value="F:acyltransferase activity, transferring groups other than amino-acyl groups"/>
    <property type="evidence" value="ECO:0007669"/>
    <property type="project" value="InterPro"/>
</dbReference>